<proteinExistence type="predicted"/>
<dbReference type="SUPFAM" id="SSF48452">
    <property type="entry name" value="TPR-like"/>
    <property type="match status" value="1"/>
</dbReference>
<evidence type="ECO:0008006" key="3">
    <source>
        <dbReference type="Google" id="ProtNLM"/>
    </source>
</evidence>
<name>A0A3M2M4X0_9ACTN</name>
<evidence type="ECO:0000313" key="1">
    <source>
        <dbReference type="EMBL" id="RMI42168.1"/>
    </source>
</evidence>
<reference evidence="1 2" key="1">
    <citation type="submission" date="2018-10" db="EMBL/GenBank/DDBJ databases">
        <title>Isolation from soil.</title>
        <authorList>
            <person name="Hu J."/>
        </authorList>
    </citation>
    <scope>NUCLEOTIDE SEQUENCE [LARGE SCALE GENOMIC DNA]</scope>
    <source>
        <strain evidence="1 2">NEAU-Ht49</strain>
    </source>
</reference>
<organism evidence="1 2">
    <name type="scientific">Actinomadura harenae</name>
    <dbReference type="NCBI Taxonomy" id="2483351"/>
    <lineage>
        <taxon>Bacteria</taxon>
        <taxon>Bacillati</taxon>
        <taxon>Actinomycetota</taxon>
        <taxon>Actinomycetes</taxon>
        <taxon>Streptosporangiales</taxon>
        <taxon>Thermomonosporaceae</taxon>
        <taxon>Actinomadura</taxon>
    </lineage>
</organism>
<dbReference type="Proteomes" id="UP000282674">
    <property type="component" value="Unassembled WGS sequence"/>
</dbReference>
<dbReference type="Gene3D" id="1.25.40.10">
    <property type="entry name" value="Tetratricopeptide repeat domain"/>
    <property type="match status" value="1"/>
</dbReference>
<dbReference type="EMBL" id="RFFG01000035">
    <property type="protein sequence ID" value="RMI42168.1"/>
    <property type="molecule type" value="Genomic_DNA"/>
</dbReference>
<accession>A0A3M2M4X0</accession>
<dbReference type="AlphaFoldDB" id="A0A3M2M4X0"/>
<evidence type="ECO:0000313" key="2">
    <source>
        <dbReference type="Proteomes" id="UP000282674"/>
    </source>
</evidence>
<sequence>MNRREFSTKLVLAGLTIPLIGRSASATGADVDIVTGLDRPADAVADLYALDAKHGGAALVELAEARLSSLLAQLKQITLKPSDEPFVYSVVGQVNTAAAWFAYERGDLDRAENLLKDGLYAAHCASDVGLRLQVLNILAMVSRSLNHPAKAVAAAQGAIDAGSRADPQLRALLSMRLSLGHARLRDAHAYERFKGEAWDLLGMSTGQTDPSEWFRFFGEEEMHGLEAIGQTFLGRHAEAADLLEDATASMPPRNRAYYRLTHAEALARSGNGKHAIDVFHENLPLLTEMTSARITDKVRDFAGTLHAVPGDDAFQTRRIALSLIGESPHA</sequence>
<comment type="caution">
    <text evidence="1">The sequence shown here is derived from an EMBL/GenBank/DDBJ whole genome shotgun (WGS) entry which is preliminary data.</text>
</comment>
<protein>
    <recommendedName>
        <fullName evidence="3">XRE family transcriptional regulator</fullName>
    </recommendedName>
</protein>
<keyword evidence="2" id="KW-1185">Reference proteome</keyword>
<dbReference type="InterPro" id="IPR011990">
    <property type="entry name" value="TPR-like_helical_dom_sf"/>
</dbReference>
<gene>
    <name evidence="1" type="ORF">EBO15_20255</name>
</gene>